<organism evidence="3 4">
    <name type="scientific">Flavobacterium cheongpyeongense</name>
    <dbReference type="NCBI Taxonomy" id="2212651"/>
    <lineage>
        <taxon>Bacteria</taxon>
        <taxon>Pseudomonadati</taxon>
        <taxon>Bacteroidota</taxon>
        <taxon>Flavobacteriia</taxon>
        <taxon>Flavobacteriales</taxon>
        <taxon>Flavobacteriaceae</taxon>
        <taxon>Flavobacterium</taxon>
    </lineage>
</organism>
<evidence type="ECO:0000313" key="4">
    <source>
        <dbReference type="Proteomes" id="UP000247903"/>
    </source>
</evidence>
<proteinExistence type="inferred from homology"/>
<name>A0A2V4BXB4_9FLAO</name>
<comment type="similarity">
    <text evidence="1">Belongs to the TonB-dependent receptor family.</text>
</comment>
<dbReference type="RefSeq" id="WP_110304673.1">
    <property type="nucleotide sequence ID" value="NZ_QJHK01000001.1"/>
</dbReference>
<dbReference type="OrthoDB" id="1367110at2"/>
<comment type="subcellular location">
    <subcellularLocation>
        <location evidence="1">Cell outer membrane</location>
        <topology evidence="1">Multi-pass membrane protein</topology>
    </subcellularLocation>
</comment>
<keyword evidence="1" id="KW-0998">Cell outer membrane</keyword>
<dbReference type="InterPro" id="IPR037066">
    <property type="entry name" value="Plug_dom_sf"/>
</dbReference>
<dbReference type="Gene3D" id="2.170.130.10">
    <property type="entry name" value="TonB-dependent receptor, plug domain"/>
    <property type="match status" value="1"/>
</dbReference>
<protein>
    <recommendedName>
        <fullName evidence="2">TonB-dependent receptor plug domain-containing protein</fullName>
    </recommendedName>
</protein>
<feature type="domain" description="TonB-dependent receptor plug" evidence="2">
    <location>
        <begin position="81"/>
        <end position="128"/>
    </location>
</feature>
<comment type="caution">
    <text evidence="3">The sequence shown here is derived from an EMBL/GenBank/DDBJ whole genome shotgun (WGS) entry which is preliminary data.</text>
</comment>
<evidence type="ECO:0000259" key="2">
    <source>
        <dbReference type="Pfam" id="PF07715"/>
    </source>
</evidence>
<dbReference type="Proteomes" id="UP000247903">
    <property type="component" value="Unassembled WGS sequence"/>
</dbReference>
<reference evidence="3 4" key="1">
    <citation type="submission" date="2018-05" db="EMBL/GenBank/DDBJ databases">
        <title>Flavobacterium sp. strain IMCC34759, incomplete genome.</title>
        <authorList>
            <person name="Joung Y."/>
            <person name="Cho J."/>
        </authorList>
    </citation>
    <scope>NUCLEOTIDE SEQUENCE [LARGE SCALE GENOMIC DNA]</scope>
    <source>
        <strain evidence="3 4">IMCC34759</strain>
    </source>
</reference>
<sequence>MKSLKLISLAITMLICFVLKAQEKIPIKKPQNLALETEIIPNPLIKMKDTICEVAISSNFVKTNASPNFRIVCAKTISYKAEPLYILDGIPIQAKQLAKINPNDIEEIKVLKGIDATSLYGNQATNGVIVITSKEKE</sequence>
<keyword evidence="1" id="KW-0472">Membrane</keyword>
<keyword evidence="1" id="KW-1134">Transmembrane beta strand</keyword>
<dbReference type="GO" id="GO:0009279">
    <property type="term" value="C:cell outer membrane"/>
    <property type="evidence" value="ECO:0007669"/>
    <property type="project" value="UniProtKB-SubCell"/>
</dbReference>
<keyword evidence="4" id="KW-1185">Reference proteome</keyword>
<keyword evidence="1" id="KW-0812">Transmembrane</keyword>
<dbReference type="AlphaFoldDB" id="A0A2V4BXB4"/>
<dbReference type="InterPro" id="IPR012910">
    <property type="entry name" value="Plug_dom"/>
</dbReference>
<evidence type="ECO:0000256" key="1">
    <source>
        <dbReference type="PROSITE-ProRule" id="PRU01360"/>
    </source>
</evidence>
<dbReference type="Pfam" id="PF07715">
    <property type="entry name" value="Plug"/>
    <property type="match status" value="1"/>
</dbReference>
<accession>A0A2V4BXB4</accession>
<dbReference type="SUPFAM" id="SSF56935">
    <property type="entry name" value="Porins"/>
    <property type="match status" value="1"/>
</dbReference>
<dbReference type="InterPro" id="IPR039426">
    <property type="entry name" value="TonB-dep_rcpt-like"/>
</dbReference>
<dbReference type="PROSITE" id="PS52016">
    <property type="entry name" value="TONB_DEPENDENT_REC_3"/>
    <property type="match status" value="1"/>
</dbReference>
<evidence type="ECO:0000313" key="3">
    <source>
        <dbReference type="EMBL" id="PXY42493.1"/>
    </source>
</evidence>
<dbReference type="EMBL" id="QJHK01000001">
    <property type="protein sequence ID" value="PXY42493.1"/>
    <property type="molecule type" value="Genomic_DNA"/>
</dbReference>
<keyword evidence="1" id="KW-0813">Transport</keyword>
<gene>
    <name evidence="3" type="ORF">DMB65_00235</name>
</gene>